<organism evidence="3 4">
    <name type="scientific">Leptothrix cholodnii (strain ATCC 51168 / LMG 8142 / SP-6)</name>
    <name type="common">Leptothrix discophora (strain SP-6)</name>
    <dbReference type="NCBI Taxonomy" id="395495"/>
    <lineage>
        <taxon>Bacteria</taxon>
        <taxon>Pseudomonadati</taxon>
        <taxon>Pseudomonadota</taxon>
        <taxon>Betaproteobacteria</taxon>
        <taxon>Burkholderiales</taxon>
        <taxon>Sphaerotilaceae</taxon>
        <taxon>Leptothrix</taxon>
    </lineage>
</organism>
<feature type="region of interest" description="Disordered" evidence="1">
    <location>
        <begin position="176"/>
        <end position="199"/>
    </location>
</feature>
<dbReference type="STRING" id="395495.Lcho_2321"/>
<evidence type="ECO:0000313" key="3">
    <source>
        <dbReference type="EMBL" id="ACB34586.1"/>
    </source>
</evidence>
<dbReference type="Gene3D" id="1.20.120.30">
    <property type="entry name" value="Aspartate receptor, ligand-binding domain"/>
    <property type="match status" value="1"/>
</dbReference>
<dbReference type="EMBL" id="CP001013">
    <property type="protein sequence ID" value="ACB34586.1"/>
    <property type="molecule type" value="Genomic_DNA"/>
</dbReference>
<keyword evidence="4" id="KW-1185">Reference proteome</keyword>
<protein>
    <recommendedName>
        <fullName evidence="2">Chemoreceptor zinc-binding domain-containing protein</fullName>
    </recommendedName>
</protein>
<accession>B1Y464</accession>
<name>B1Y464_LEPCP</name>
<dbReference type="OrthoDB" id="8613985at2"/>
<feature type="compositionally biased region" description="Polar residues" evidence="1">
    <location>
        <begin position="190"/>
        <end position="199"/>
    </location>
</feature>
<dbReference type="InterPro" id="IPR025991">
    <property type="entry name" value="Chemoreceptor_zinc-bind_dom"/>
</dbReference>
<feature type="domain" description="Chemoreceptor zinc-binding" evidence="2">
    <location>
        <begin position="56"/>
        <end position="124"/>
    </location>
</feature>
<sequence>MAWLEWFVHLAARLRIVDASGGNWAAVPSTLPAPVCGSEHDTELDGLDFGRAMRVHQQWKSRLVDVLDGADDKRYRMEQVRRDDCCELGRWLHGPGCTHYGHLPSFRKLVLSHRAFHVAAADVLATHQAGQTEAARNMIESGLYAKFSVRVQGMLAQFFLDRSGRVSVRFPKSASMPLTRSEPFRPAASHTPQATPHQA</sequence>
<dbReference type="Proteomes" id="UP000001693">
    <property type="component" value="Chromosome"/>
</dbReference>
<evidence type="ECO:0000313" key="4">
    <source>
        <dbReference type="Proteomes" id="UP000001693"/>
    </source>
</evidence>
<evidence type="ECO:0000259" key="2">
    <source>
        <dbReference type="Pfam" id="PF13682"/>
    </source>
</evidence>
<dbReference type="KEGG" id="lch:Lcho_2321"/>
<dbReference type="Pfam" id="PF13682">
    <property type="entry name" value="CZB"/>
    <property type="match status" value="1"/>
</dbReference>
<reference evidence="3 4" key="1">
    <citation type="submission" date="2008-03" db="EMBL/GenBank/DDBJ databases">
        <title>Complete sequence of Leptothrix cholodnii SP-6.</title>
        <authorList>
            <consortium name="US DOE Joint Genome Institute"/>
            <person name="Copeland A."/>
            <person name="Lucas S."/>
            <person name="Lapidus A."/>
            <person name="Glavina del Rio T."/>
            <person name="Dalin E."/>
            <person name="Tice H."/>
            <person name="Bruce D."/>
            <person name="Goodwin L."/>
            <person name="Pitluck S."/>
            <person name="Chertkov O."/>
            <person name="Brettin T."/>
            <person name="Detter J.C."/>
            <person name="Han C."/>
            <person name="Kuske C.R."/>
            <person name="Schmutz J."/>
            <person name="Larimer F."/>
            <person name="Land M."/>
            <person name="Hauser L."/>
            <person name="Kyrpides N."/>
            <person name="Lykidis A."/>
            <person name="Emerson D."/>
            <person name="Richardson P."/>
        </authorList>
    </citation>
    <scope>NUCLEOTIDE SEQUENCE [LARGE SCALE GENOMIC DNA]</scope>
    <source>
        <strain evidence="4">ATCC 51168 / LMG 8142 / SP-6</strain>
    </source>
</reference>
<dbReference type="HOGENOM" id="CLU_1495527_0_0_4"/>
<evidence type="ECO:0000256" key="1">
    <source>
        <dbReference type="SAM" id="MobiDB-lite"/>
    </source>
</evidence>
<proteinExistence type="predicted"/>
<dbReference type="RefSeq" id="WP_012347344.1">
    <property type="nucleotide sequence ID" value="NC_010524.1"/>
</dbReference>
<dbReference type="eggNOG" id="COG0840">
    <property type="taxonomic scope" value="Bacteria"/>
</dbReference>
<gene>
    <name evidence="3" type="ordered locus">Lcho_2321</name>
</gene>
<dbReference type="AlphaFoldDB" id="B1Y464"/>